<dbReference type="EMBL" id="JADQDM010000006">
    <property type="protein sequence ID" value="MBF9222195.1"/>
    <property type="molecule type" value="Genomic_DNA"/>
</dbReference>
<evidence type="ECO:0000313" key="1">
    <source>
        <dbReference type="EMBL" id="MBF9222195.1"/>
    </source>
</evidence>
<sequence>MYTSYIGRRFLTLWNARTGRDLAARQFFDEEIFPLFYNSSKYLQWVPSSPFAQDLNKDEKARVALGANPYEIKLSKLHEKINGTLGPDASFVIGFPAAGVEGTTSGQVSGVGPKVDVDDIYCSWIGGALGVGVSGGLTLLIDQDEVLWTLYEGWARYRTMLSQRDGLKGNQIDTWNGRWLTHAFDPDFNPRQPLAGFNFDKVLDTKDGSSALRTQAWVKVLFALATAYKQRITAYVYSLAQTNRTIGFVPLELGAVEDMHQLSQQLFQLSPDIRDWQKVTSLYETHLGFARACQLGSIGLAAIEPAKLQDYLPGNDKKINLNTDADRFQFDIYQLWILAMLNNQELYNAADRLAATLHDFARRDDHRDSGRGKKNLDRQVEQVFEKKSRPAFIERLADMLAEAGSNAAAFRDAFDEAVRQVMLMPVDNFPLFIILVRFRYIARQSDASIAPASSTQQPTLFNA</sequence>
<reference evidence="1 2" key="1">
    <citation type="submission" date="2020-11" db="EMBL/GenBank/DDBJ databases">
        <authorList>
            <person name="Kim M.K."/>
        </authorList>
    </citation>
    <scope>NUCLEOTIDE SEQUENCE [LARGE SCALE GENOMIC DNA]</scope>
    <source>
        <strain evidence="1 2">BT662</strain>
    </source>
</reference>
<dbReference type="RefSeq" id="WP_196293641.1">
    <property type="nucleotide sequence ID" value="NZ_JADQDM010000006.1"/>
</dbReference>
<comment type="caution">
    <text evidence="1">The sequence shown here is derived from an EMBL/GenBank/DDBJ whole genome shotgun (WGS) entry which is preliminary data.</text>
</comment>
<dbReference type="Proteomes" id="UP000618931">
    <property type="component" value="Unassembled WGS sequence"/>
</dbReference>
<evidence type="ECO:0000313" key="2">
    <source>
        <dbReference type="Proteomes" id="UP000618931"/>
    </source>
</evidence>
<proteinExistence type="predicted"/>
<gene>
    <name evidence="1" type="ORF">I2H31_13890</name>
</gene>
<accession>A0ABS0I5H0</accession>
<keyword evidence="2" id="KW-1185">Reference proteome</keyword>
<organism evidence="1 2">
    <name type="scientific">Hymenobacter ruricola</name>
    <dbReference type="NCBI Taxonomy" id="2791023"/>
    <lineage>
        <taxon>Bacteria</taxon>
        <taxon>Pseudomonadati</taxon>
        <taxon>Bacteroidota</taxon>
        <taxon>Cytophagia</taxon>
        <taxon>Cytophagales</taxon>
        <taxon>Hymenobacteraceae</taxon>
        <taxon>Hymenobacter</taxon>
    </lineage>
</organism>
<protein>
    <recommendedName>
        <fullName evidence="3">Type I-E CRISPR-associated protein Cse1/CasA</fullName>
    </recommendedName>
</protein>
<name>A0ABS0I5H0_9BACT</name>
<evidence type="ECO:0008006" key="3">
    <source>
        <dbReference type="Google" id="ProtNLM"/>
    </source>
</evidence>